<proteinExistence type="predicted"/>
<organism evidence="1 2">
    <name type="scientific">Scortum barcoo</name>
    <name type="common">barcoo grunter</name>
    <dbReference type="NCBI Taxonomy" id="214431"/>
    <lineage>
        <taxon>Eukaryota</taxon>
        <taxon>Metazoa</taxon>
        <taxon>Chordata</taxon>
        <taxon>Craniata</taxon>
        <taxon>Vertebrata</taxon>
        <taxon>Euteleostomi</taxon>
        <taxon>Actinopterygii</taxon>
        <taxon>Neopterygii</taxon>
        <taxon>Teleostei</taxon>
        <taxon>Neoteleostei</taxon>
        <taxon>Acanthomorphata</taxon>
        <taxon>Eupercaria</taxon>
        <taxon>Centrarchiformes</taxon>
        <taxon>Terapontoidei</taxon>
        <taxon>Terapontidae</taxon>
        <taxon>Scortum</taxon>
    </lineage>
</organism>
<reference evidence="1" key="1">
    <citation type="submission" date="2022-04" db="EMBL/GenBank/DDBJ databases">
        <title>Jade perch genome.</title>
        <authorList>
            <person name="Chao B."/>
        </authorList>
    </citation>
    <scope>NUCLEOTIDE SEQUENCE</scope>
    <source>
        <strain evidence="1">CB-2022</strain>
    </source>
</reference>
<evidence type="ECO:0000313" key="2">
    <source>
        <dbReference type="Proteomes" id="UP000831701"/>
    </source>
</evidence>
<name>A0ACB8VIS8_9TELE</name>
<comment type="caution">
    <text evidence="1">The sequence shown here is derived from an EMBL/GenBank/DDBJ whole genome shotgun (WGS) entry which is preliminary data.</text>
</comment>
<protein>
    <submittedName>
        <fullName evidence="1">Uncharacterized protein</fullName>
    </submittedName>
</protein>
<keyword evidence="2" id="KW-1185">Reference proteome</keyword>
<dbReference type="EMBL" id="CM041552">
    <property type="protein sequence ID" value="KAI3354443.1"/>
    <property type="molecule type" value="Genomic_DNA"/>
</dbReference>
<evidence type="ECO:0000313" key="1">
    <source>
        <dbReference type="EMBL" id="KAI3354443.1"/>
    </source>
</evidence>
<accession>A0ACB8VIS8</accession>
<sequence length="865" mass="95492">MARLFLSCFLLFVATQTALSSGVFELKIDSFTSSRGVCRYQSQDCQIFFRVCLKHSQDVINPEPPCTYGTALTDIFGADSNSISESAPIRVPFHFKWPGTFSLIIEAWNAESSGLDSTENQNNLISRLATRRSLTVGEEWSQDVHFGNQSELRYSYHVVCNEHYHGEACSAYCRPRNDTFGHYTCDDNGNRHCQEGWRGDYCSEPICAEGCSKDHGFCESPGECVCRQGWQGARCDECARHPGCLHGTCQLPWQCNCKEGWGGLYCDQDLNYCTNHKPCQNDASCTNTGQGSYTCTCRPGFIGKNCEIETNECDSNPCKNGGSCKDLVNDYSCACPQGFYGKNCEISAMTCADGPCFNGGTCVENVAGGYTCRCPSGYTGSNCEKRIDRCSSNPCANGAQCLDLGKHVVCRCPPGFTGSRCETNIDDCAGNNPAATPAPASTASTTSPARARWASPCPPGFMGARCEYSIAKPTTKPHGNADGSSALIAAIVLGLVTLALLVCAAVHILRQLRRGRALRAMSTSVKNDLETVNNRNAVIGGGNLKVSNKDAALVEKGGENMSMFKNKMADYNLVKEEQHLSKNKFDLKKCDSSIIIPPLIKDSLYHPVFIIPEQMEQCVFATEVRTPFVAETGRLGVPAADPALALKDANERMMGSSSSSINNIPNIQELMQETGFSAAHIVRLYERFEFLDKDKCGQLRDDHVIINIRTAALLFLCFSFQDFEAVRELAMNPIGDRIICAFFPPGQETVDFATFVRILAHFRPTETNRTRDGAQEPANTRTRKLKFAFQLYDQDRDGKISRAELLQVLRAMMGIQVTEEQLQCITERAIQEADLDRDDAISFDEFRKSLEKVDIDHKMSIRFLK</sequence>
<gene>
    <name evidence="1" type="ORF">L3Q82_018504</name>
</gene>
<dbReference type="Proteomes" id="UP000831701">
    <property type="component" value="Chromosome 22"/>
</dbReference>